<dbReference type="InterPro" id="IPR039104">
    <property type="entry name" value="6PGL"/>
</dbReference>
<evidence type="ECO:0000256" key="6">
    <source>
        <dbReference type="ARBA" id="ARBA00020337"/>
    </source>
</evidence>
<dbReference type="InterPro" id="IPR005900">
    <property type="entry name" value="6-phosphogluconolactonase_DevB"/>
</dbReference>
<dbReference type="PANTHER" id="PTHR11054">
    <property type="entry name" value="6-PHOSPHOGLUCONOLACTONASE"/>
    <property type="match status" value="1"/>
</dbReference>
<keyword evidence="10" id="KW-1185">Reference proteome</keyword>
<evidence type="ECO:0000256" key="2">
    <source>
        <dbReference type="ARBA" id="ARBA00002681"/>
    </source>
</evidence>
<comment type="pathway">
    <text evidence="3 7">Carbohydrate degradation; pentose phosphate pathway; D-ribulose 5-phosphate from D-glucose 6-phosphate (oxidative stage): step 2/3.</text>
</comment>
<comment type="function">
    <text evidence="2 7">Hydrolysis of 6-phosphogluconolactone to 6-phosphogluconate.</text>
</comment>
<dbReference type="InterPro" id="IPR037171">
    <property type="entry name" value="NagB/RpiA_transferase-like"/>
</dbReference>
<evidence type="ECO:0000256" key="3">
    <source>
        <dbReference type="ARBA" id="ARBA00004961"/>
    </source>
</evidence>
<dbReference type="CDD" id="cd01400">
    <property type="entry name" value="6PGL"/>
    <property type="match status" value="1"/>
</dbReference>
<dbReference type="EC" id="3.1.1.31" evidence="5 7"/>
<gene>
    <name evidence="7 9" type="primary">pgl</name>
    <name evidence="9" type="ORF">KDX31_04730</name>
</gene>
<dbReference type="SUPFAM" id="SSF100950">
    <property type="entry name" value="NagB/RpiA/CoA transferase-like"/>
    <property type="match status" value="1"/>
</dbReference>
<dbReference type="PANTHER" id="PTHR11054:SF0">
    <property type="entry name" value="6-PHOSPHOGLUCONOLACTONASE"/>
    <property type="match status" value="1"/>
</dbReference>
<organism evidence="9 10">
    <name type="scientific">Amphritea atlantica</name>
    <dbReference type="NCBI Taxonomy" id="355243"/>
    <lineage>
        <taxon>Bacteria</taxon>
        <taxon>Pseudomonadati</taxon>
        <taxon>Pseudomonadota</taxon>
        <taxon>Gammaproteobacteria</taxon>
        <taxon>Oceanospirillales</taxon>
        <taxon>Oceanospirillaceae</taxon>
        <taxon>Amphritea</taxon>
    </lineage>
</organism>
<comment type="similarity">
    <text evidence="4 7">Belongs to the glucosamine/galactosamine-6-phosphate isomerase family. 6-phosphogluconolactonase subfamily.</text>
</comment>
<proteinExistence type="inferred from homology"/>
<keyword evidence="7 9" id="KW-0378">Hydrolase</keyword>
<protein>
    <recommendedName>
        <fullName evidence="6 7">6-phosphogluconolactonase</fullName>
        <shortName evidence="7">6PGL</shortName>
        <ecNumber evidence="5 7">3.1.1.31</ecNumber>
    </recommendedName>
</protein>
<evidence type="ECO:0000313" key="10">
    <source>
        <dbReference type="Proteomes" id="UP001059950"/>
    </source>
</evidence>
<feature type="domain" description="Glucosamine/galactosamine-6-phosphate isomerase" evidence="8">
    <location>
        <begin position="19"/>
        <end position="225"/>
    </location>
</feature>
<dbReference type="GO" id="GO:0017057">
    <property type="term" value="F:6-phosphogluconolactonase activity"/>
    <property type="evidence" value="ECO:0007669"/>
    <property type="project" value="UniProtKB-EC"/>
</dbReference>
<dbReference type="NCBIfam" id="TIGR01198">
    <property type="entry name" value="pgl"/>
    <property type="match status" value="1"/>
</dbReference>
<sequence>MKISEIHFPDNVDVRAFESREALTAHLSALLQDQLSNAIKDKGRASLAVSGGSTPVPLFQNLSQAELPWNKVSITLADDRWISPDKPDSNEKLLRTHLLQGNARSADFISLWQPGCSAEEAIEACQQRLSAIDGRLDVVILGMGNDGHTASLFPCAVELRAALSSTADCVAVNPTTAPYARISLTPARLLNSELRILHICGNDKLETLAQALTSTPESMPVSLFLQHPLIIYWAP</sequence>
<dbReference type="Proteomes" id="UP001059950">
    <property type="component" value="Chromosome"/>
</dbReference>
<name>A0ABY5GWF1_9GAMM</name>
<evidence type="ECO:0000256" key="1">
    <source>
        <dbReference type="ARBA" id="ARBA00000832"/>
    </source>
</evidence>
<accession>A0ABY5GWF1</accession>
<dbReference type="Gene3D" id="3.40.50.1360">
    <property type="match status" value="1"/>
</dbReference>
<evidence type="ECO:0000259" key="8">
    <source>
        <dbReference type="Pfam" id="PF01182"/>
    </source>
</evidence>
<comment type="catalytic activity">
    <reaction evidence="1 7">
        <text>6-phospho-D-glucono-1,5-lactone + H2O = 6-phospho-D-gluconate + H(+)</text>
        <dbReference type="Rhea" id="RHEA:12556"/>
        <dbReference type="ChEBI" id="CHEBI:15377"/>
        <dbReference type="ChEBI" id="CHEBI:15378"/>
        <dbReference type="ChEBI" id="CHEBI:57955"/>
        <dbReference type="ChEBI" id="CHEBI:58759"/>
        <dbReference type="EC" id="3.1.1.31"/>
    </reaction>
</comment>
<dbReference type="Pfam" id="PF01182">
    <property type="entry name" value="Glucosamine_iso"/>
    <property type="match status" value="1"/>
</dbReference>
<reference evidence="9" key="1">
    <citation type="submission" date="2021-04" db="EMBL/GenBank/DDBJ databases">
        <title>Oceanospirillales bacteria with DddD are important DMSP degraders in coastal seawater.</title>
        <authorList>
            <person name="Liu J."/>
        </authorList>
    </citation>
    <scope>NUCLEOTIDE SEQUENCE</scope>
    <source>
        <strain evidence="9">GY6</strain>
    </source>
</reference>
<dbReference type="InterPro" id="IPR006148">
    <property type="entry name" value="Glc/Gal-6P_isomerase"/>
</dbReference>
<evidence type="ECO:0000256" key="7">
    <source>
        <dbReference type="RuleBase" id="RU365095"/>
    </source>
</evidence>
<evidence type="ECO:0000256" key="4">
    <source>
        <dbReference type="ARBA" id="ARBA00010662"/>
    </source>
</evidence>
<evidence type="ECO:0000313" key="9">
    <source>
        <dbReference type="EMBL" id="UTW04320.1"/>
    </source>
</evidence>
<evidence type="ECO:0000256" key="5">
    <source>
        <dbReference type="ARBA" id="ARBA00013198"/>
    </source>
</evidence>
<dbReference type="EMBL" id="CP073344">
    <property type="protein sequence ID" value="UTW04320.1"/>
    <property type="molecule type" value="Genomic_DNA"/>
</dbReference>